<gene>
    <name evidence="1" type="ORF">XENOCAPTIV_000598</name>
</gene>
<sequence length="99" mass="10877">MFTHSLLRTYVAVSGQCQALLVVFLFFFWGGGFTNYCSFTLVSVDSDVAPIITCLMPKSLCLGWSCETGPTCNITTVMVFQNRPFATSGLSRQYGVLIV</sequence>
<evidence type="ECO:0000313" key="2">
    <source>
        <dbReference type="Proteomes" id="UP001434883"/>
    </source>
</evidence>
<evidence type="ECO:0000313" key="1">
    <source>
        <dbReference type="EMBL" id="MEQ2194624.1"/>
    </source>
</evidence>
<reference evidence="1 2" key="1">
    <citation type="submission" date="2021-06" db="EMBL/GenBank/DDBJ databases">
        <authorList>
            <person name="Palmer J.M."/>
        </authorList>
    </citation>
    <scope>NUCLEOTIDE SEQUENCE [LARGE SCALE GENOMIC DNA]</scope>
    <source>
        <strain evidence="1 2">XC_2019</strain>
        <tissue evidence="1">Muscle</tissue>
    </source>
</reference>
<accession>A0ABV0QFN5</accession>
<comment type="caution">
    <text evidence="1">The sequence shown here is derived from an EMBL/GenBank/DDBJ whole genome shotgun (WGS) entry which is preliminary data.</text>
</comment>
<keyword evidence="2" id="KW-1185">Reference proteome</keyword>
<dbReference type="Proteomes" id="UP001434883">
    <property type="component" value="Unassembled WGS sequence"/>
</dbReference>
<proteinExistence type="predicted"/>
<evidence type="ECO:0008006" key="3">
    <source>
        <dbReference type="Google" id="ProtNLM"/>
    </source>
</evidence>
<dbReference type="EMBL" id="JAHRIN010009456">
    <property type="protein sequence ID" value="MEQ2194624.1"/>
    <property type="molecule type" value="Genomic_DNA"/>
</dbReference>
<protein>
    <recommendedName>
        <fullName evidence="3">Secreted protein</fullName>
    </recommendedName>
</protein>
<organism evidence="1 2">
    <name type="scientific">Xenoophorus captivus</name>
    <dbReference type="NCBI Taxonomy" id="1517983"/>
    <lineage>
        <taxon>Eukaryota</taxon>
        <taxon>Metazoa</taxon>
        <taxon>Chordata</taxon>
        <taxon>Craniata</taxon>
        <taxon>Vertebrata</taxon>
        <taxon>Euteleostomi</taxon>
        <taxon>Actinopterygii</taxon>
        <taxon>Neopterygii</taxon>
        <taxon>Teleostei</taxon>
        <taxon>Neoteleostei</taxon>
        <taxon>Acanthomorphata</taxon>
        <taxon>Ovalentaria</taxon>
        <taxon>Atherinomorphae</taxon>
        <taxon>Cyprinodontiformes</taxon>
        <taxon>Goodeidae</taxon>
        <taxon>Xenoophorus</taxon>
    </lineage>
</organism>
<name>A0ABV0QFN5_9TELE</name>